<feature type="region of interest" description="Disordered" evidence="1">
    <location>
        <begin position="227"/>
        <end position="253"/>
    </location>
</feature>
<keyword evidence="2" id="KW-1185">Reference proteome</keyword>
<organism evidence="2 3">
    <name type="scientific">Dermatophagoides pteronyssinus</name>
    <name type="common">European house dust mite</name>
    <dbReference type="NCBI Taxonomy" id="6956"/>
    <lineage>
        <taxon>Eukaryota</taxon>
        <taxon>Metazoa</taxon>
        <taxon>Ecdysozoa</taxon>
        <taxon>Arthropoda</taxon>
        <taxon>Chelicerata</taxon>
        <taxon>Arachnida</taxon>
        <taxon>Acari</taxon>
        <taxon>Acariformes</taxon>
        <taxon>Sarcoptiformes</taxon>
        <taxon>Astigmata</taxon>
        <taxon>Psoroptidia</taxon>
        <taxon>Analgoidea</taxon>
        <taxon>Pyroglyphidae</taxon>
        <taxon>Dermatophagoidinae</taxon>
        <taxon>Dermatophagoides</taxon>
    </lineage>
</organism>
<sequence length="253" mass="29946">MNIFTTTLAKDNIQPYYHHNRRPIFIDFNPLFPLNTRLNNGGDNFVYHNLKKNSRFPIAIIQHFPLFNDFNLKRQHDQHHYYHTPHRFNDHRGNFPIFDNGWSNGYGRPVLTKTIGEMKKIQLDEHQNNNVQWNSNDVPVMSQDRHHNSLNKNDHFSITDNKDFEKNGKYSGKINKPSNLIQIEHQKTQSMMQKTLPSLITDKKFMSNIKNGQNFIDNNIYVNSRNNDSDNRNYNENLDNIPDELNHSKNNSN</sequence>
<gene>
    <name evidence="3" type="primary">LOC113797427</name>
</gene>
<protein>
    <submittedName>
        <fullName evidence="3">Uncharacterized protein</fullName>
    </submittedName>
</protein>
<name>A0A6P6YFD5_DERPT</name>
<evidence type="ECO:0000313" key="2">
    <source>
        <dbReference type="Proteomes" id="UP000515146"/>
    </source>
</evidence>
<dbReference type="Proteomes" id="UP000515146">
    <property type="component" value="Unplaced"/>
</dbReference>
<evidence type="ECO:0000256" key="1">
    <source>
        <dbReference type="SAM" id="MobiDB-lite"/>
    </source>
</evidence>
<dbReference type="RefSeq" id="XP_027203601.1">
    <property type="nucleotide sequence ID" value="XM_027347800.1"/>
</dbReference>
<reference evidence="3" key="1">
    <citation type="submission" date="2025-08" db="UniProtKB">
        <authorList>
            <consortium name="RefSeq"/>
        </authorList>
    </citation>
    <scope>IDENTIFICATION</scope>
    <source>
        <strain evidence="3">Airmid</strain>
    </source>
</reference>
<dbReference type="InParanoid" id="A0A6P6YFD5"/>
<dbReference type="KEGG" id="dpte:113797427"/>
<proteinExistence type="predicted"/>
<evidence type="ECO:0000313" key="3">
    <source>
        <dbReference type="RefSeq" id="XP_027203601.1"/>
    </source>
</evidence>
<accession>A0A6P6YFD5</accession>
<dbReference type="AlphaFoldDB" id="A0A6P6YFD5"/>